<keyword evidence="2" id="KW-1003">Cell membrane</keyword>
<keyword evidence="3 6" id="KW-0812">Transmembrane</keyword>
<feature type="transmembrane region" description="Helical" evidence="6">
    <location>
        <begin position="238"/>
        <end position="264"/>
    </location>
</feature>
<evidence type="ECO:0000313" key="9">
    <source>
        <dbReference type="EMBL" id="MDJ1185724.1"/>
    </source>
</evidence>
<evidence type="ECO:0000256" key="2">
    <source>
        <dbReference type="ARBA" id="ARBA00022475"/>
    </source>
</evidence>
<feature type="domain" description="DUF4131" evidence="8">
    <location>
        <begin position="27"/>
        <end position="183"/>
    </location>
</feature>
<reference evidence="9 10" key="1">
    <citation type="submission" date="2023-01" db="EMBL/GenBank/DDBJ databases">
        <title>Novel diversity within Roseofilum (Cyanobacteria; Desertifilaceae) from marine benthic mats with descriptions of four novel species.</title>
        <authorList>
            <person name="Wang Y."/>
            <person name="Berthold D.E."/>
            <person name="Hu J."/>
            <person name="Lefler F.W."/>
            <person name="Laughinghouse H.D. IV."/>
        </authorList>
    </citation>
    <scope>NUCLEOTIDE SEQUENCE [LARGE SCALE GENOMIC DNA]</scope>
    <source>
        <strain evidence="9 10">BLCC-M143</strain>
    </source>
</reference>
<evidence type="ECO:0000256" key="1">
    <source>
        <dbReference type="ARBA" id="ARBA00004651"/>
    </source>
</evidence>
<keyword evidence="5 6" id="KW-0472">Membrane</keyword>
<sequence>MSRNAGLLLCLAYILGVAVAPIDGAKYYIIAVGAIAAFVVPRYWRGGPKAGVYALAAVIAAIAGWYFHWRLPQPPPVNWSLWTGETATVQGVVLTEPRVTRSQQLQFTLQAIDIATPTLGQHPLTAKLYTTIPLLQGTGLHTGHSIDVTGRIYEPRPAAISGGFDFRTYLARKGIFAGLVGKTVKFERQEVSWGWWQVRKRIVRSLVRGLDVPEGLVVASIVMGRRAVDLPFSIRDEFIQVGLAHVLAASGFHISLVLGLILALTERFSQATQLKWGIVGLVLYSSLTGFQPSILRAVFMGLAALIGKVLDRRVNVLRSLFLTATILLLFNPLWIQDLGFQLSFLSTLGLVVTVPVLMRQWDALPPAIASAFAVPASALIWTLPLQLYSFGLVSPYSIFVNIIAIPFILLATIGGLFSSILGLVWSSGGSWLATLLYYPTQGLIAIVHWFSQLPGNSVALGKISLLQLLLLYGLILGFWLMESGEKPGMENARSPWILLTGVGMAFAIVIVPGWHVENQQSQITVLPTRSPVAIVQSFGTTIAIGTPDLKTAEYTLIPFLQSEGINRLDASFSLDRKSQTTQGWLKVLDAVTVTKFYDAIGNNSNDSHQSPIQESLTTGRGNYQSLTLDDEIAFGAVRIRALSVQPQILELKLGKQRWSIVAENEKSDDLCEVPTLCQEDTMETVLVWTGTGLSEQDIAQIQPEVAIVLSADLDPDLKLQLESNNTQVFVTGIDGTIQWNSRKGFPARIDSW</sequence>
<evidence type="ECO:0000256" key="4">
    <source>
        <dbReference type="ARBA" id="ARBA00022989"/>
    </source>
</evidence>
<feature type="transmembrane region" description="Helical" evidence="6">
    <location>
        <begin position="26"/>
        <end position="44"/>
    </location>
</feature>
<dbReference type="Pfam" id="PF03772">
    <property type="entry name" value="Competence"/>
    <property type="match status" value="1"/>
</dbReference>
<evidence type="ECO:0000256" key="5">
    <source>
        <dbReference type="ARBA" id="ARBA00023136"/>
    </source>
</evidence>
<organism evidence="9 10">
    <name type="scientific">Roseofilum casamattae BLCC-M143</name>
    <dbReference type="NCBI Taxonomy" id="3022442"/>
    <lineage>
        <taxon>Bacteria</taxon>
        <taxon>Bacillati</taxon>
        <taxon>Cyanobacteriota</taxon>
        <taxon>Cyanophyceae</taxon>
        <taxon>Desertifilales</taxon>
        <taxon>Desertifilaceae</taxon>
        <taxon>Roseofilum</taxon>
        <taxon>Roseofilum casamattae</taxon>
    </lineage>
</organism>
<protein>
    <submittedName>
        <fullName evidence="9">ComEC/Rec2 family competence protein</fullName>
    </submittedName>
</protein>
<gene>
    <name evidence="9" type="ORF">PMH09_21305</name>
</gene>
<dbReference type="Proteomes" id="UP001232992">
    <property type="component" value="Unassembled WGS sequence"/>
</dbReference>
<feature type="transmembrane region" description="Helical" evidence="6">
    <location>
        <begin position="342"/>
        <end position="361"/>
    </location>
</feature>
<evidence type="ECO:0000256" key="6">
    <source>
        <dbReference type="SAM" id="Phobius"/>
    </source>
</evidence>
<feature type="transmembrane region" description="Helical" evidence="6">
    <location>
        <begin position="276"/>
        <end position="304"/>
    </location>
</feature>
<comment type="caution">
    <text evidence="9">The sequence shown here is derived from an EMBL/GenBank/DDBJ whole genome shotgun (WGS) entry which is preliminary data.</text>
</comment>
<dbReference type="InterPro" id="IPR025405">
    <property type="entry name" value="DUF4131"/>
</dbReference>
<feature type="transmembrane region" description="Helical" evidence="6">
    <location>
        <begin position="463"/>
        <end position="481"/>
    </location>
</feature>
<keyword evidence="10" id="KW-1185">Reference proteome</keyword>
<dbReference type="InterPro" id="IPR004477">
    <property type="entry name" value="ComEC_N"/>
</dbReference>
<evidence type="ECO:0000256" key="3">
    <source>
        <dbReference type="ARBA" id="ARBA00022692"/>
    </source>
</evidence>
<feature type="transmembrane region" description="Helical" evidence="6">
    <location>
        <begin position="399"/>
        <end position="425"/>
    </location>
</feature>
<feature type="transmembrane region" description="Helical" evidence="6">
    <location>
        <begin position="496"/>
        <end position="516"/>
    </location>
</feature>
<evidence type="ECO:0000313" key="10">
    <source>
        <dbReference type="Proteomes" id="UP001232992"/>
    </source>
</evidence>
<feature type="domain" description="ComEC/Rec2-related protein" evidence="7">
    <location>
        <begin position="229"/>
        <end position="481"/>
    </location>
</feature>
<dbReference type="RefSeq" id="WP_283760364.1">
    <property type="nucleotide sequence ID" value="NZ_JAQOSQ010000046.1"/>
</dbReference>
<feature type="transmembrane region" description="Helical" evidence="6">
    <location>
        <begin position="51"/>
        <end position="69"/>
    </location>
</feature>
<feature type="transmembrane region" description="Helical" evidence="6">
    <location>
        <begin position="367"/>
        <end position="387"/>
    </location>
</feature>
<accession>A0ABT7C2R1</accession>
<feature type="transmembrane region" description="Helical" evidence="6">
    <location>
        <begin position="431"/>
        <end position="451"/>
    </location>
</feature>
<comment type="subcellular location">
    <subcellularLocation>
        <location evidence="1">Cell membrane</location>
        <topology evidence="1">Multi-pass membrane protein</topology>
    </subcellularLocation>
</comment>
<name>A0ABT7C2R1_9CYAN</name>
<dbReference type="NCBIfam" id="TIGR00360">
    <property type="entry name" value="ComEC_N-term"/>
    <property type="match status" value="1"/>
</dbReference>
<dbReference type="EMBL" id="JAQOSQ010000046">
    <property type="protein sequence ID" value="MDJ1185724.1"/>
    <property type="molecule type" value="Genomic_DNA"/>
</dbReference>
<dbReference type="InterPro" id="IPR052159">
    <property type="entry name" value="Competence_DNA_uptake"/>
</dbReference>
<evidence type="ECO:0000259" key="8">
    <source>
        <dbReference type="Pfam" id="PF13567"/>
    </source>
</evidence>
<proteinExistence type="predicted"/>
<keyword evidence="4 6" id="KW-1133">Transmembrane helix</keyword>
<dbReference type="PANTHER" id="PTHR30619:SF1">
    <property type="entry name" value="RECOMBINATION PROTEIN 2"/>
    <property type="match status" value="1"/>
</dbReference>
<evidence type="ECO:0000259" key="7">
    <source>
        <dbReference type="Pfam" id="PF03772"/>
    </source>
</evidence>
<feature type="transmembrane region" description="Helical" evidence="6">
    <location>
        <begin position="316"/>
        <end position="335"/>
    </location>
</feature>
<dbReference type="PANTHER" id="PTHR30619">
    <property type="entry name" value="DNA INTERNALIZATION/COMPETENCE PROTEIN COMEC/REC2"/>
    <property type="match status" value="1"/>
</dbReference>
<dbReference type="Pfam" id="PF13567">
    <property type="entry name" value="DUF4131"/>
    <property type="match status" value="1"/>
</dbReference>